<organism evidence="2 3">
    <name type="scientific">Corynebacterium urogenitale</name>
    <dbReference type="NCBI Taxonomy" id="2487892"/>
    <lineage>
        <taxon>Bacteria</taxon>
        <taxon>Bacillati</taxon>
        <taxon>Actinomycetota</taxon>
        <taxon>Actinomycetes</taxon>
        <taxon>Mycobacteriales</taxon>
        <taxon>Corynebacteriaceae</taxon>
        <taxon>Corynebacterium</taxon>
    </lineage>
</organism>
<dbReference type="SUPFAM" id="SSF52218">
    <property type="entry name" value="Flavoproteins"/>
    <property type="match status" value="1"/>
</dbReference>
<dbReference type="EMBL" id="CP045032">
    <property type="protein sequence ID" value="QFQ01894.1"/>
    <property type="molecule type" value="Genomic_DNA"/>
</dbReference>
<gene>
    <name evidence="2" type="primary">azr</name>
    <name evidence="2" type="ORF">CUROG_02520</name>
</gene>
<name>A0A5J6Z4N4_9CORY</name>
<feature type="domain" description="NADPH-dependent FMN reductase-like" evidence="1">
    <location>
        <begin position="1"/>
        <end position="147"/>
    </location>
</feature>
<dbReference type="OrthoDB" id="9812295at2"/>
<protein>
    <submittedName>
        <fullName evidence="2">NADPH azoreductase</fullName>
        <ecNumber evidence="2">1.7.1.6</ecNumber>
    </submittedName>
</protein>
<dbReference type="PANTHER" id="PTHR30543">
    <property type="entry name" value="CHROMATE REDUCTASE"/>
    <property type="match status" value="1"/>
</dbReference>
<evidence type="ECO:0000313" key="3">
    <source>
        <dbReference type="Proteomes" id="UP000326711"/>
    </source>
</evidence>
<dbReference type="Proteomes" id="UP000326711">
    <property type="component" value="Chromosome"/>
</dbReference>
<keyword evidence="3" id="KW-1185">Reference proteome</keyword>
<dbReference type="InterPro" id="IPR050712">
    <property type="entry name" value="NAD(P)H-dep_reductase"/>
</dbReference>
<dbReference type="EC" id="1.7.1.6" evidence="2"/>
<accession>A0A5J6Z4N4</accession>
<dbReference type="AlphaFoldDB" id="A0A5J6Z4N4"/>
<dbReference type="Pfam" id="PF03358">
    <property type="entry name" value="FMN_red"/>
    <property type="match status" value="1"/>
</dbReference>
<dbReference type="KEGG" id="cuo:CUROG_02520"/>
<keyword evidence="2" id="KW-0560">Oxidoreductase</keyword>
<dbReference type="GO" id="GO:0010181">
    <property type="term" value="F:FMN binding"/>
    <property type="evidence" value="ECO:0007669"/>
    <property type="project" value="TreeGrafter"/>
</dbReference>
<evidence type="ECO:0000259" key="1">
    <source>
        <dbReference type="Pfam" id="PF03358"/>
    </source>
</evidence>
<dbReference type="GO" id="GO:0050446">
    <property type="term" value="F:azobenzene reductase (NADP+) activity"/>
    <property type="evidence" value="ECO:0007669"/>
    <property type="project" value="UniProtKB-EC"/>
</dbReference>
<proteinExistence type="predicted"/>
<dbReference type="GO" id="GO:0005829">
    <property type="term" value="C:cytosol"/>
    <property type="evidence" value="ECO:0007669"/>
    <property type="project" value="TreeGrafter"/>
</dbReference>
<dbReference type="InterPro" id="IPR005025">
    <property type="entry name" value="FMN_Rdtase-like_dom"/>
</dbReference>
<reference evidence="3" key="1">
    <citation type="submission" date="2019-10" db="EMBL/GenBank/DDBJ databases">
        <title>Complete genome sequence of Corynebacterium urogenitalis DSM 108747, isolated from the genital tract of a cow.</title>
        <authorList>
            <person name="Ruckert C."/>
            <person name="Ballas P."/>
            <person name="Wagener K."/>
            <person name="Drillich M."/>
            <person name="Kaempfer P."/>
            <person name="Busse H.-J."/>
            <person name="Ehling-Schulz M."/>
        </authorList>
    </citation>
    <scope>NUCLEOTIDE SEQUENCE [LARGE SCALE GENOMIC DNA]</scope>
    <source>
        <strain evidence="3">LMM 1652</strain>
    </source>
</reference>
<dbReference type="InterPro" id="IPR029039">
    <property type="entry name" value="Flavoprotein-like_sf"/>
</dbReference>
<dbReference type="Gene3D" id="3.40.50.360">
    <property type="match status" value="1"/>
</dbReference>
<dbReference type="RefSeq" id="WP_151902328.1">
    <property type="nucleotide sequence ID" value="NZ_CP045032.1"/>
</dbReference>
<dbReference type="PANTHER" id="PTHR30543:SF21">
    <property type="entry name" value="NAD(P)H-DEPENDENT FMN REDUCTASE LOT6"/>
    <property type="match status" value="1"/>
</dbReference>
<evidence type="ECO:0000313" key="2">
    <source>
        <dbReference type="EMBL" id="QFQ01894.1"/>
    </source>
</evidence>
<sequence>MKIAAIIGSIRQGAVGAQIGEWIASQAEAATEGHEGVELEVVNLSDYDLPLFEGPVPPMALEKNYDDERVTKWSQTIDAADAFLFVTPEYNHSVPAPFKNAVDSLGAEWSNKVVGFVGYSSSSGVRAVEHWRQILANFQMVDVRNSVDINLGAYLDSDGKFTPDEGTAGALKNVVGEIATLTAQLKK</sequence>